<dbReference type="AlphaFoldDB" id="A0A843ULN5"/>
<organism evidence="1 2">
    <name type="scientific">Colocasia esculenta</name>
    <name type="common">Wild taro</name>
    <name type="synonym">Arum esculentum</name>
    <dbReference type="NCBI Taxonomy" id="4460"/>
    <lineage>
        <taxon>Eukaryota</taxon>
        <taxon>Viridiplantae</taxon>
        <taxon>Streptophyta</taxon>
        <taxon>Embryophyta</taxon>
        <taxon>Tracheophyta</taxon>
        <taxon>Spermatophyta</taxon>
        <taxon>Magnoliopsida</taxon>
        <taxon>Liliopsida</taxon>
        <taxon>Araceae</taxon>
        <taxon>Aroideae</taxon>
        <taxon>Colocasieae</taxon>
        <taxon>Colocasia</taxon>
    </lineage>
</organism>
<accession>A0A843ULN5</accession>
<sequence length="130" mass="14616">MSSKEIVMITYEIVTATNDSNQGSVDSYTQSQLSGFWVACACRQLWAGCRQITSKEIKEITQAWGIPRGTTGTTEERKATLLEALGQHRYVAAPNWTTVEKPPPRPRLWGVRVSLASHWLSRELSQHRAN</sequence>
<gene>
    <name evidence="1" type="ORF">Taro_016909</name>
</gene>
<evidence type="ECO:0000313" key="2">
    <source>
        <dbReference type="Proteomes" id="UP000652761"/>
    </source>
</evidence>
<comment type="caution">
    <text evidence="1">The sequence shown here is derived from an EMBL/GenBank/DDBJ whole genome shotgun (WGS) entry which is preliminary data.</text>
</comment>
<dbReference type="EMBL" id="NMUH01000759">
    <property type="protein sequence ID" value="MQL84408.1"/>
    <property type="molecule type" value="Genomic_DNA"/>
</dbReference>
<reference evidence="1" key="1">
    <citation type="submission" date="2017-07" db="EMBL/GenBank/DDBJ databases">
        <title>Taro Niue Genome Assembly and Annotation.</title>
        <authorList>
            <person name="Atibalentja N."/>
            <person name="Keating K."/>
            <person name="Fields C.J."/>
        </authorList>
    </citation>
    <scope>NUCLEOTIDE SEQUENCE</scope>
    <source>
        <strain evidence="1">Niue_2</strain>
        <tissue evidence="1">Leaf</tissue>
    </source>
</reference>
<proteinExistence type="predicted"/>
<keyword evidence="2" id="KW-1185">Reference proteome</keyword>
<evidence type="ECO:0000313" key="1">
    <source>
        <dbReference type="EMBL" id="MQL84408.1"/>
    </source>
</evidence>
<dbReference type="Proteomes" id="UP000652761">
    <property type="component" value="Unassembled WGS sequence"/>
</dbReference>
<protein>
    <submittedName>
        <fullName evidence="1">Uncharacterized protein</fullName>
    </submittedName>
</protein>
<name>A0A843ULN5_COLES</name>